<comment type="subcellular location">
    <subcellularLocation>
        <location evidence="1">Cytoplasm</location>
        <location evidence="1">P-body</location>
    </subcellularLocation>
</comment>
<dbReference type="SUPFAM" id="SSF64153">
    <property type="entry name" value="YjeF N-terminal domain-like"/>
    <property type="match status" value="1"/>
</dbReference>
<protein>
    <recommendedName>
        <fullName evidence="3">Enhancer of mRNA-decapping protein 3</fullName>
    </recommendedName>
</protein>
<dbReference type="GO" id="GO:0000932">
    <property type="term" value="C:P-body"/>
    <property type="evidence" value="ECO:0007669"/>
    <property type="project" value="UniProtKB-SubCell"/>
</dbReference>
<evidence type="ECO:0000259" key="6">
    <source>
        <dbReference type="PROSITE" id="PS51385"/>
    </source>
</evidence>
<evidence type="ECO:0000256" key="1">
    <source>
        <dbReference type="ARBA" id="ARBA00004201"/>
    </source>
</evidence>
<keyword evidence="9" id="KW-1185">Reference proteome</keyword>
<evidence type="ECO:0000256" key="3">
    <source>
        <dbReference type="ARBA" id="ARBA00015797"/>
    </source>
</evidence>
<reference evidence="8" key="2">
    <citation type="journal article" date="2022" name="Proc. Natl. Acad. Sci. U.S.A.">
        <title>Diploid-dominant life cycles characterize the early evolution of Fungi.</title>
        <authorList>
            <person name="Amses K.R."/>
            <person name="Simmons D.R."/>
            <person name="Longcore J.E."/>
            <person name="Mondo S.J."/>
            <person name="Seto K."/>
            <person name="Jeronimo G.H."/>
            <person name="Bonds A.E."/>
            <person name="Quandt C.A."/>
            <person name="Davis W.J."/>
            <person name="Chang Y."/>
            <person name="Federici B.A."/>
            <person name="Kuo A."/>
            <person name="LaButti K."/>
            <person name="Pangilinan J."/>
            <person name="Andreopoulos W."/>
            <person name="Tritt A."/>
            <person name="Riley R."/>
            <person name="Hundley H."/>
            <person name="Johnson J."/>
            <person name="Lipzen A."/>
            <person name="Barry K."/>
            <person name="Lang B.F."/>
            <person name="Cuomo C.A."/>
            <person name="Buchler N.E."/>
            <person name="Grigoriev I.V."/>
            <person name="Spatafora J.W."/>
            <person name="Stajich J.E."/>
            <person name="James T.Y."/>
        </authorList>
    </citation>
    <scope>NUCLEOTIDE SEQUENCE</scope>
    <source>
        <strain evidence="8">AG</strain>
    </source>
</reference>
<dbReference type="GO" id="GO:0031087">
    <property type="term" value="P:deadenylation-independent decapping of nuclear-transcribed mRNA"/>
    <property type="evidence" value="ECO:0007669"/>
    <property type="project" value="TreeGrafter"/>
</dbReference>
<feature type="compositionally biased region" description="Polar residues" evidence="5">
    <location>
        <begin position="242"/>
        <end position="256"/>
    </location>
</feature>
<feature type="compositionally biased region" description="Basic residues" evidence="5">
    <location>
        <begin position="290"/>
        <end position="300"/>
    </location>
</feature>
<feature type="region of interest" description="Disordered" evidence="5">
    <location>
        <begin position="270"/>
        <end position="300"/>
    </location>
</feature>
<evidence type="ECO:0000256" key="4">
    <source>
        <dbReference type="ARBA" id="ARBA00022490"/>
    </source>
</evidence>
<feature type="region of interest" description="Disordered" evidence="5">
    <location>
        <begin position="236"/>
        <end position="256"/>
    </location>
</feature>
<dbReference type="EMBL" id="MU620934">
    <property type="protein sequence ID" value="KAI8577946.1"/>
    <property type="molecule type" value="Genomic_DNA"/>
</dbReference>
<feature type="compositionally biased region" description="Low complexity" evidence="5">
    <location>
        <begin position="82"/>
        <end position="94"/>
    </location>
</feature>
<feature type="region of interest" description="Disordered" evidence="5">
    <location>
        <begin position="131"/>
        <end position="184"/>
    </location>
</feature>
<comment type="caution">
    <text evidence="8">The sequence shown here is derived from an EMBL/GenBank/DDBJ whole genome shotgun (WGS) entry which is preliminary data.</text>
</comment>
<proteinExistence type="inferred from homology"/>
<dbReference type="InterPro" id="IPR019050">
    <property type="entry name" value="FDF_dom"/>
</dbReference>
<dbReference type="Gene3D" id="3.40.50.10260">
    <property type="entry name" value="YjeF N-terminal domain"/>
    <property type="match status" value="1"/>
</dbReference>
<feature type="region of interest" description="Disordered" evidence="5">
    <location>
        <begin position="75"/>
        <end position="119"/>
    </location>
</feature>
<dbReference type="RefSeq" id="XP_051442950.1">
    <property type="nucleotide sequence ID" value="XM_051590356.1"/>
</dbReference>
<dbReference type="SMART" id="SM01271">
    <property type="entry name" value="LSM14"/>
    <property type="match status" value="1"/>
</dbReference>
<name>A0AAD5E7V8_UMBRA</name>
<evidence type="ECO:0000313" key="8">
    <source>
        <dbReference type="EMBL" id="KAI8577946.1"/>
    </source>
</evidence>
<organism evidence="8 9">
    <name type="scientific">Umbelopsis ramanniana AG</name>
    <dbReference type="NCBI Taxonomy" id="1314678"/>
    <lineage>
        <taxon>Eukaryota</taxon>
        <taxon>Fungi</taxon>
        <taxon>Fungi incertae sedis</taxon>
        <taxon>Mucoromycota</taxon>
        <taxon>Mucoromycotina</taxon>
        <taxon>Umbelopsidomycetes</taxon>
        <taxon>Umbelopsidales</taxon>
        <taxon>Umbelopsidaceae</taxon>
        <taxon>Umbelopsis</taxon>
    </lineage>
</organism>
<keyword evidence="4" id="KW-0963">Cytoplasm</keyword>
<dbReference type="PROSITE" id="PS51385">
    <property type="entry name" value="YJEF_N"/>
    <property type="match status" value="1"/>
</dbReference>
<feature type="domain" description="YjeF N-terminal" evidence="6">
    <location>
        <begin position="315"/>
        <end position="535"/>
    </location>
</feature>
<feature type="domain" description="DFDF" evidence="7">
    <location>
        <begin position="188"/>
        <end position="224"/>
    </location>
</feature>
<dbReference type="InterPro" id="IPR025609">
    <property type="entry name" value="Lsm14-like_N"/>
</dbReference>
<evidence type="ECO:0000256" key="5">
    <source>
        <dbReference type="SAM" id="MobiDB-lite"/>
    </source>
</evidence>
<sequence length="558" mass="60534">MAQAFLGLRVSIALNTGLSLEGQVSHIDSDSQLLTLKDVLIFIPGQATQRAPLYGVTGSDIKDLQILPEASTVAPQNIEPKQSPYQQQRIPQQQTYHEPPKQQAMPQPPPPSNLRPTAQNGVPKQIVYDARAKKADESSATESTLPITKAKKKKGKQLPPEPVAHEQAPVRKQRNGKKLPNPPIHAWAGGDVNDFKEEEFDFQANLDMFDKAKVFAEIKEMDETAPETRLVSINRLPRANRGGQTPSSDKLTPSSSRINLLPTENVLDEQIDPGALSDDSLTSEGADHVRGKRRGSKTSRSKIVVMSNGILCQPVTPQQMTMVEQECGLSRDQLIENTGRVSSMMALQTLGGSRRNSDQPKTSPLIVVLAGNNTIGAYGFSAARHLANHGCTVVACTGNPPPYHGLVATHQQMFEYAGGRTISSISQLPNDKPIDLIIDALMGVQYSYKDLQHDKKAHQLTTTLISWANANAAPILSLDFPSGNQHSQDSGSEGPHRIHPKWTVCLAAPKVGCTSRSVTGELYLGDLGIPRACWKRAGVKGGGGMPWGADFLVALEYM</sequence>
<dbReference type="Pfam" id="PF03853">
    <property type="entry name" value="YjeF_N"/>
    <property type="match status" value="1"/>
</dbReference>
<dbReference type="Gene3D" id="2.30.30.100">
    <property type="match status" value="1"/>
</dbReference>
<comment type="similarity">
    <text evidence="2">Belongs to the EDC3 family.</text>
</comment>
<dbReference type="Proteomes" id="UP001206595">
    <property type="component" value="Unassembled WGS sequence"/>
</dbReference>
<evidence type="ECO:0000259" key="7">
    <source>
        <dbReference type="PROSITE" id="PS51512"/>
    </source>
</evidence>
<dbReference type="InterPro" id="IPR025762">
    <property type="entry name" value="DFDF"/>
</dbReference>
<accession>A0AAD5E7V8</accession>
<dbReference type="PANTHER" id="PTHR13612">
    <property type="entry name" value="ENHANCER OF MRNA-DECAPPING PROTEIN 3"/>
    <property type="match status" value="1"/>
</dbReference>
<dbReference type="GO" id="GO:0003729">
    <property type="term" value="F:mRNA binding"/>
    <property type="evidence" value="ECO:0007669"/>
    <property type="project" value="TreeGrafter"/>
</dbReference>
<dbReference type="InterPro" id="IPR036652">
    <property type="entry name" value="YjeF_N_dom_sf"/>
</dbReference>
<dbReference type="AlphaFoldDB" id="A0AAD5E7V8"/>
<evidence type="ECO:0000313" key="9">
    <source>
        <dbReference type="Proteomes" id="UP001206595"/>
    </source>
</evidence>
<gene>
    <name evidence="8" type="ORF">K450DRAFT_249175</name>
</gene>
<dbReference type="InterPro" id="IPR004443">
    <property type="entry name" value="YjeF_N_dom"/>
</dbReference>
<dbReference type="GeneID" id="75915700"/>
<dbReference type="PANTHER" id="PTHR13612:SF0">
    <property type="entry name" value="ENHANCER OF MRNA-DECAPPING PROTEIN 3"/>
    <property type="match status" value="1"/>
</dbReference>
<dbReference type="SMART" id="SM01199">
    <property type="entry name" value="FDF"/>
    <property type="match status" value="1"/>
</dbReference>
<dbReference type="Pfam" id="PF09532">
    <property type="entry name" value="FDF"/>
    <property type="match status" value="1"/>
</dbReference>
<reference evidence="8" key="1">
    <citation type="submission" date="2021-06" db="EMBL/GenBank/DDBJ databases">
        <authorList>
            <consortium name="DOE Joint Genome Institute"/>
            <person name="Mondo S.J."/>
            <person name="Amses K.R."/>
            <person name="Simmons D.R."/>
            <person name="Longcore J.E."/>
            <person name="Seto K."/>
            <person name="Alves G.H."/>
            <person name="Bonds A.E."/>
            <person name="Quandt C.A."/>
            <person name="Davis W.J."/>
            <person name="Chang Y."/>
            <person name="Letcher P.M."/>
            <person name="Powell M.J."/>
            <person name="Kuo A."/>
            <person name="Labutti K."/>
            <person name="Pangilinan J."/>
            <person name="Andreopoulos W."/>
            <person name="Tritt A."/>
            <person name="Riley R."/>
            <person name="Hundley H."/>
            <person name="Johnson J."/>
            <person name="Lipzen A."/>
            <person name="Barry K."/>
            <person name="Berbee M.L."/>
            <person name="Buchler N.E."/>
            <person name="Grigoriev I.V."/>
            <person name="Spatafora J.W."/>
            <person name="Stajich J.E."/>
            <person name="James T.Y."/>
        </authorList>
    </citation>
    <scope>NUCLEOTIDE SEQUENCE</scope>
    <source>
        <strain evidence="8">AG</strain>
    </source>
</reference>
<evidence type="ECO:0000256" key="2">
    <source>
        <dbReference type="ARBA" id="ARBA00006610"/>
    </source>
</evidence>
<dbReference type="GO" id="GO:0033962">
    <property type="term" value="P:P-body assembly"/>
    <property type="evidence" value="ECO:0007669"/>
    <property type="project" value="TreeGrafter"/>
</dbReference>
<dbReference type="PROSITE" id="PS51512">
    <property type="entry name" value="DFDF"/>
    <property type="match status" value="1"/>
</dbReference>